<dbReference type="Gene3D" id="3.20.20.70">
    <property type="entry name" value="Aldolase class I"/>
    <property type="match status" value="1"/>
</dbReference>
<comment type="subcellular location">
    <subcellularLocation>
        <location evidence="10">Cytoplasm</location>
    </subcellularLocation>
</comment>
<evidence type="ECO:0000313" key="13">
    <source>
        <dbReference type="Proteomes" id="UP000648908"/>
    </source>
</evidence>
<reference evidence="12" key="1">
    <citation type="submission" date="2021-01" db="EMBL/GenBank/DDBJ databases">
        <title>Tabrizicola alba sp. nov. a motile alkaliphilic bacterium isolated from a soda lake.</title>
        <authorList>
            <person name="Szuroczki S."/>
            <person name="Abbaszade G."/>
            <person name="Schumann P."/>
            <person name="Toth E."/>
        </authorList>
    </citation>
    <scope>NUCLEOTIDE SEQUENCE</scope>
    <source>
        <strain evidence="12">DMG-N-6</strain>
    </source>
</reference>
<dbReference type="SFLD" id="SFLDG01065">
    <property type="entry name" value="anaerobic_coproporphyrinogen-I"/>
    <property type="match status" value="1"/>
</dbReference>
<proteinExistence type="inferred from homology"/>
<evidence type="ECO:0000256" key="7">
    <source>
        <dbReference type="ARBA" id="ARBA00023004"/>
    </source>
</evidence>
<dbReference type="CDD" id="cd01335">
    <property type="entry name" value="Radical_SAM"/>
    <property type="match status" value="1"/>
</dbReference>
<dbReference type="SUPFAM" id="SSF102114">
    <property type="entry name" value="Radical SAM enzymes"/>
    <property type="match status" value="1"/>
</dbReference>
<evidence type="ECO:0000256" key="10">
    <source>
        <dbReference type="RuleBase" id="RU364116"/>
    </source>
</evidence>
<dbReference type="SMART" id="SM00729">
    <property type="entry name" value="Elp3"/>
    <property type="match status" value="1"/>
</dbReference>
<organism evidence="12 13">
    <name type="scientific">Szabonella alba</name>
    <dbReference type="NCBI Taxonomy" id="2804194"/>
    <lineage>
        <taxon>Bacteria</taxon>
        <taxon>Pseudomonadati</taxon>
        <taxon>Pseudomonadota</taxon>
        <taxon>Alphaproteobacteria</taxon>
        <taxon>Rhodobacterales</taxon>
        <taxon>Paracoccaceae</taxon>
        <taxon>Szabonella</taxon>
    </lineage>
</organism>
<evidence type="ECO:0000256" key="1">
    <source>
        <dbReference type="ARBA" id="ARBA00001966"/>
    </source>
</evidence>
<keyword evidence="9 10" id="KW-0143">Chaperone</keyword>
<dbReference type="NCBIfam" id="TIGR00539">
    <property type="entry name" value="hemN_rel"/>
    <property type="match status" value="1"/>
</dbReference>
<evidence type="ECO:0000259" key="11">
    <source>
        <dbReference type="PROSITE" id="PS51918"/>
    </source>
</evidence>
<dbReference type="InterPro" id="IPR013785">
    <property type="entry name" value="Aldolase_TIM"/>
</dbReference>
<dbReference type="InterPro" id="IPR034505">
    <property type="entry name" value="Coproporphyrinogen-III_oxidase"/>
</dbReference>
<evidence type="ECO:0000313" key="12">
    <source>
        <dbReference type="EMBL" id="MBL4916711.1"/>
    </source>
</evidence>
<dbReference type="GO" id="GO:0004109">
    <property type="term" value="F:coproporphyrinogen oxidase activity"/>
    <property type="evidence" value="ECO:0007669"/>
    <property type="project" value="InterPro"/>
</dbReference>
<protein>
    <recommendedName>
        <fullName evidence="3 10">Heme chaperone HemW</fullName>
    </recommendedName>
</protein>
<dbReference type="AlphaFoldDB" id="A0A8K0XZE5"/>
<dbReference type="InterPro" id="IPR004559">
    <property type="entry name" value="HemW-like"/>
</dbReference>
<keyword evidence="5 10" id="KW-0949">S-adenosyl-L-methionine</keyword>
<dbReference type="InterPro" id="IPR058240">
    <property type="entry name" value="rSAM_sf"/>
</dbReference>
<keyword evidence="10" id="KW-0004">4Fe-4S</keyword>
<evidence type="ECO:0000256" key="3">
    <source>
        <dbReference type="ARBA" id="ARBA00017228"/>
    </source>
</evidence>
<dbReference type="InterPro" id="IPR006638">
    <property type="entry name" value="Elp3/MiaA/NifB-like_rSAM"/>
</dbReference>
<keyword evidence="10" id="KW-0963">Cytoplasm</keyword>
<dbReference type="GO" id="GO:0006779">
    <property type="term" value="P:porphyrin-containing compound biosynthetic process"/>
    <property type="evidence" value="ECO:0007669"/>
    <property type="project" value="InterPro"/>
</dbReference>
<dbReference type="PROSITE" id="PS51918">
    <property type="entry name" value="RADICAL_SAM"/>
    <property type="match status" value="1"/>
</dbReference>
<comment type="similarity">
    <text evidence="2">Belongs to the anaerobic coproporphyrinogen-III oxidase family. HemW subfamily.</text>
</comment>
<dbReference type="GO" id="GO:0046872">
    <property type="term" value="F:metal ion binding"/>
    <property type="evidence" value="ECO:0007669"/>
    <property type="project" value="UniProtKB-UniRule"/>
</dbReference>
<dbReference type="RefSeq" id="WP_202687527.1">
    <property type="nucleotide sequence ID" value="NZ_JAESVN010000002.1"/>
</dbReference>
<dbReference type="GO" id="GO:0005737">
    <property type="term" value="C:cytoplasm"/>
    <property type="evidence" value="ECO:0007669"/>
    <property type="project" value="UniProtKB-SubCell"/>
</dbReference>
<dbReference type="SFLD" id="SFLDS00029">
    <property type="entry name" value="Radical_SAM"/>
    <property type="match status" value="1"/>
</dbReference>
<comment type="cofactor">
    <cofactor evidence="1">
        <name>[4Fe-4S] cluster</name>
        <dbReference type="ChEBI" id="CHEBI:49883"/>
    </cofactor>
</comment>
<dbReference type="PANTHER" id="PTHR13932:SF5">
    <property type="entry name" value="RADICAL S-ADENOSYL METHIONINE DOMAIN-CONTAINING PROTEIN 1, MITOCHONDRIAL"/>
    <property type="match status" value="1"/>
</dbReference>
<comment type="function">
    <text evidence="10">Probably acts as a heme chaperone, transferring heme to an unknown acceptor. Binds one molecule of heme per monomer, possibly covalently. Binds 1 [4Fe-4S] cluster. The cluster is coordinated with 3 cysteines and an exchangeable S-adenosyl-L-methionine.</text>
</comment>
<accession>A0A8K0XZE5</accession>
<keyword evidence="6 10" id="KW-0479">Metal-binding</keyword>
<dbReference type="InterPro" id="IPR010723">
    <property type="entry name" value="HemN_C"/>
</dbReference>
<sequence>MKLSASANPGPVEDWRQGGFGIYLHWPYCLAKCPYCDFNSHVASNVDQGVWAERYLSEIRRIGQETEGRVVNSVYFGGGTPSLMDGETVTAILNEIRATWPLANDCEITLEANPGAVELGRFAAYRDAGVDRISIGVQALNDLDLQRLGRLHDVTSALAAIRLARSLFGRVSFDLIYARQNQSLQDWQDELQQALDLEPDHLSLYQLTIEEGTVFARRHAAGHLKGLPEEDLSADMFDLTQERCEKAGLPAYEVSNHAREGQESRHNLIYWNAGDYAGIGPGAHGRLTLNGTRWATEAPRAPNTWLKAVEDLRSDQRTALSREDQAIEYVMMGLRTRKGLSMSRLNALGAGTFSPNRLSELQESGLLLVEDDRLRATDQGRILLNRVIAQLLGA</sequence>
<keyword evidence="7 10" id="KW-0408">Iron</keyword>
<evidence type="ECO:0000256" key="8">
    <source>
        <dbReference type="ARBA" id="ARBA00023014"/>
    </source>
</evidence>
<comment type="caution">
    <text evidence="12">The sequence shown here is derived from an EMBL/GenBank/DDBJ whole genome shotgun (WGS) entry which is preliminary data.</text>
</comment>
<dbReference type="SFLD" id="SFLDF00288">
    <property type="entry name" value="HemN-like__clustered_with_nucl"/>
    <property type="match status" value="1"/>
</dbReference>
<feature type="domain" description="Radical SAM core" evidence="11">
    <location>
        <begin position="14"/>
        <end position="250"/>
    </location>
</feature>
<evidence type="ECO:0000256" key="6">
    <source>
        <dbReference type="ARBA" id="ARBA00022723"/>
    </source>
</evidence>
<gene>
    <name evidence="12" type="ORF">JL811_05700</name>
</gene>
<evidence type="ECO:0000256" key="2">
    <source>
        <dbReference type="ARBA" id="ARBA00006100"/>
    </source>
</evidence>
<keyword evidence="8 10" id="KW-0411">Iron-sulfur</keyword>
<evidence type="ECO:0000256" key="4">
    <source>
        <dbReference type="ARBA" id="ARBA00022617"/>
    </source>
</evidence>
<keyword evidence="13" id="KW-1185">Reference proteome</keyword>
<dbReference type="GO" id="GO:0051539">
    <property type="term" value="F:4 iron, 4 sulfur cluster binding"/>
    <property type="evidence" value="ECO:0007669"/>
    <property type="project" value="UniProtKB-UniRule"/>
</dbReference>
<dbReference type="EMBL" id="JAESVN010000002">
    <property type="protein sequence ID" value="MBL4916711.1"/>
    <property type="molecule type" value="Genomic_DNA"/>
</dbReference>
<evidence type="ECO:0000256" key="5">
    <source>
        <dbReference type="ARBA" id="ARBA00022691"/>
    </source>
</evidence>
<dbReference type="Proteomes" id="UP000648908">
    <property type="component" value="Unassembled WGS sequence"/>
</dbReference>
<evidence type="ECO:0000256" key="9">
    <source>
        <dbReference type="ARBA" id="ARBA00023186"/>
    </source>
</evidence>
<dbReference type="Pfam" id="PF04055">
    <property type="entry name" value="Radical_SAM"/>
    <property type="match status" value="1"/>
</dbReference>
<name>A0A8K0XZE5_9RHOB</name>
<dbReference type="PANTHER" id="PTHR13932">
    <property type="entry name" value="COPROPORPHYRINIGEN III OXIDASE"/>
    <property type="match status" value="1"/>
</dbReference>
<dbReference type="InterPro" id="IPR007197">
    <property type="entry name" value="rSAM"/>
</dbReference>
<dbReference type="Pfam" id="PF06969">
    <property type="entry name" value="HemN_C"/>
    <property type="match status" value="1"/>
</dbReference>
<keyword evidence="4 10" id="KW-0349">Heme</keyword>
<dbReference type="SFLD" id="SFLDF00562">
    <property type="entry name" value="HemN-like__clustered_with_heat"/>
    <property type="match status" value="1"/>
</dbReference>